<dbReference type="InterPro" id="IPR011256">
    <property type="entry name" value="Reg_factor_effector_dom_sf"/>
</dbReference>
<dbReference type="InterPro" id="IPR029442">
    <property type="entry name" value="GyrI-like"/>
</dbReference>
<evidence type="ECO:0000313" key="3">
    <source>
        <dbReference type="EMBL" id="OKL40733.1"/>
    </source>
</evidence>
<dbReference type="RefSeq" id="WP_073851354.1">
    <property type="nucleotide sequence ID" value="NZ_LVWA01000004.1"/>
</dbReference>
<keyword evidence="4" id="KW-1185">Reference proteome</keyword>
<evidence type="ECO:0000313" key="4">
    <source>
        <dbReference type="Proteomes" id="UP000186551"/>
    </source>
</evidence>
<dbReference type="SUPFAM" id="SSF55136">
    <property type="entry name" value="Probable bacterial effector-binding domain"/>
    <property type="match status" value="1"/>
</dbReference>
<keyword evidence="1" id="KW-1133">Transmembrane helix</keyword>
<dbReference type="Pfam" id="PF06445">
    <property type="entry name" value="GyrI-like"/>
    <property type="match status" value="1"/>
</dbReference>
<reference evidence="3 4" key="1">
    <citation type="submission" date="2016-03" db="EMBL/GenBank/DDBJ databases">
        <title>Genome sequence of Pontibacter sp. nov., of the family cytophagaceae, isolated from marine sediment of the Yellow Sea, China.</title>
        <authorList>
            <person name="Zhang G."/>
            <person name="Zhang R."/>
        </authorList>
    </citation>
    <scope>NUCLEOTIDE SEQUENCE [LARGE SCALE GENOMIC DNA]</scope>
    <source>
        <strain evidence="3 4">S10-8</strain>
    </source>
</reference>
<sequence length="173" mass="19228">MNKKIFYTLAGIVTVVLVFYTFQGGFTSPDVTLTTSKPMYVAGVSFEGSMEDEAMGKAFQRVSQVLQEKALEGHPGNIYYNNPDRSGDSIRAFIGIIIPDSTDNLPEGYTLRAVPGGRKVIRAEATASIALLPKKLYAAVFDYAKEEKLQLEEFYVEWFPEEDKGVLEVPVKE</sequence>
<accession>A0A1Q5PEW3</accession>
<dbReference type="STRING" id="1797110.A3841_12840"/>
<protein>
    <recommendedName>
        <fullName evidence="2">AraC effector-binding domain-containing protein</fullName>
    </recommendedName>
</protein>
<dbReference type="InterPro" id="IPR010499">
    <property type="entry name" value="AraC_E-bd"/>
</dbReference>
<dbReference type="AlphaFoldDB" id="A0A1Q5PEW3"/>
<evidence type="ECO:0000259" key="2">
    <source>
        <dbReference type="SMART" id="SM00871"/>
    </source>
</evidence>
<organism evidence="3 4">
    <name type="scientific">Pontibacter flavimaris</name>
    <dbReference type="NCBI Taxonomy" id="1797110"/>
    <lineage>
        <taxon>Bacteria</taxon>
        <taxon>Pseudomonadati</taxon>
        <taxon>Bacteroidota</taxon>
        <taxon>Cytophagia</taxon>
        <taxon>Cytophagales</taxon>
        <taxon>Hymenobacteraceae</taxon>
        <taxon>Pontibacter</taxon>
    </lineage>
</organism>
<comment type="caution">
    <text evidence="3">The sequence shown here is derived from an EMBL/GenBank/DDBJ whole genome shotgun (WGS) entry which is preliminary data.</text>
</comment>
<keyword evidence="1" id="KW-0472">Membrane</keyword>
<evidence type="ECO:0000256" key="1">
    <source>
        <dbReference type="SAM" id="Phobius"/>
    </source>
</evidence>
<feature type="domain" description="AraC effector-binding" evidence="2">
    <location>
        <begin position="29"/>
        <end position="172"/>
    </location>
</feature>
<proteinExistence type="predicted"/>
<dbReference type="OrthoDB" id="850851at2"/>
<keyword evidence="1" id="KW-0812">Transmembrane</keyword>
<dbReference type="Proteomes" id="UP000186551">
    <property type="component" value="Unassembled WGS sequence"/>
</dbReference>
<dbReference type="SMART" id="SM00871">
    <property type="entry name" value="AraC_E_bind"/>
    <property type="match status" value="1"/>
</dbReference>
<dbReference type="EMBL" id="LVWA01000004">
    <property type="protein sequence ID" value="OKL40733.1"/>
    <property type="molecule type" value="Genomic_DNA"/>
</dbReference>
<dbReference type="Gene3D" id="3.20.80.10">
    <property type="entry name" value="Regulatory factor, effector binding domain"/>
    <property type="match status" value="1"/>
</dbReference>
<feature type="transmembrane region" description="Helical" evidence="1">
    <location>
        <begin position="5"/>
        <end position="22"/>
    </location>
</feature>
<name>A0A1Q5PEW3_9BACT</name>
<gene>
    <name evidence="3" type="ORF">A3841_12840</name>
</gene>